<comment type="function">
    <text evidence="9">Catalyzes a mechanistically unusual reaction, the ATP-dependent insertion of CO2 between the N7 and N8 nitrogen atoms of 7,8-diaminopelargonic acid (DAPA, also called 7,8-diammoniononanoate) to form a ureido ring.</text>
</comment>
<evidence type="ECO:0000256" key="6">
    <source>
        <dbReference type="ARBA" id="ARBA00022840"/>
    </source>
</evidence>
<reference evidence="10" key="1">
    <citation type="journal article" date="2020" name="mSystems">
        <title>Genome- and Community-Level Interaction Insights into Carbon Utilization and Element Cycling Functions of Hydrothermarchaeota in Hydrothermal Sediment.</title>
        <authorList>
            <person name="Zhou Z."/>
            <person name="Liu Y."/>
            <person name="Xu W."/>
            <person name="Pan J."/>
            <person name="Luo Z.H."/>
            <person name="Li M."/>
        </authorList>
    </citation>
    <scope>NUCLEOTIDE SEQUENCE [LARGE SCALE GENOMIC DNA]</scope>
    <source>
        <strain evidence="10">SpSt-897</strain>
    </source>
</reference>
<keyword evidence="4 9" id="KW-0547">Nucleotide-binding</keyword>
<evidence type="ECO:0000256" key="8">
    <source>
        <dbReference type="ARBA" id="ARBA00047386"/>
    </source>
</evidence>
<dbReference type="EC" id="6.3.3.3" evidence="9"/>
<feature type="binding site" evidence="9">
    <location>
        <position position="62"/>
    </location>
    <ligand>
        <name>ATP</name>
        <dbReference type="ChEBI" id="CHEBI:30616"/>
    </ligand>
</feature>
<comment type="caution">
    <text evidence="10">The sequence shown here is derived from an EMBL/GenBank/DDBJ whole genome shotgun (WGS) entry which is preliminary data.</text>
</comment>
<evidence type="ECO:0000256" key="5">
    <source>
        <dbReference type="ARBA" id="ARBA00022756"/>
    </source>
</evidence>
<comment type="cofactor">
    <cofactor evidence="9">
        <name>Mg(2+)</name>
        <dbReference type="ChEBI" id="CHEBI:18420"/>
    </cofactor>
</comment>
<keyword evidence="6 9" id="KW-0067">ATP-binding</keyword>
<feature type="binding site" evidence="9">
    <location>
        <begin position="184"/>
        <end position="185"/>
    </location>
    <ligand>
        <name>ATP</name>
        <dbReference type="ChEBI" id="CHEBI:30616"/>
    </ligand>
</feature>
<keyword evidence="1 9" id="KW-0963">Cytoplasm</keyword>
<feature type="binding site" evidence="9">
    <location>
        <position position="62"/>
    </location>
    <ligand>
        <name>Mg(2+)</name>
        <dbReference type="ChEBI" id="CHEBI:18420"/>
    </ligand>
</feature>
<evidence type="ECO:0000256" key="9">
    <source>
        <dbReference type="HAMAP-Rule" id="MF_00336"/>
    </source>
</evidence>
<dbReference type="GO" id="GO:0005829">
    <property type="term" value="C:cytosol"/>
    <property type="evidence" value="ECO:0007669"/>
    <property type="project" value="TreeGrafter"/>
</dbReference>
<comment type="pathway">
    <text evidence="9">Cofactor biosynthesis; biotin biosynthesis; biotin from 7,8-diaminononanoate: step 1/2.</text>
</comment>
<comment type="subcellular location">
    <subcellularLocation>
        <location evidence="9">Cytoplasm</location>
    </subcellularLocation>
</comment>
<name>A0A7C3UZ79_9BACT</name>
<protein>
    <recommendedName>
        <fullName evidence="9">ATP-dependent dethiobiotin synthetase BioD</fullName>
        <ecNumber evidence="9">6.3.3.3</ecNumber>
    </recommendedName>
    <alternativeName>
        <fullName evidence="9">DTB synthetase</fullName>
        <shortName evidence="9">DTBS</shortName>
    </alternativeName>
    <alternativeName>
        <fullName evidence="9">Dethiobiotin synthase</fullName>
    </alternativeName>
</protein>
<dbReference type="HAMAP" id="MF_00336">
    <property type="entry name" value="BioD"/>
    <property type="match status" value="1"/>
</dbReference>
<feature type="active site" evidence="9">
    <location>
        <position position="45"/>
    </location>
</feature>
<evidence type="ECO:0000256" key="7">
    <source>
        <dbReference type="ARBA" id="ARBA00022842"/>
    </source>
</evidence>
<feature type="binding site" evidence="9">
    <location>
        <position position="24"/>
    </location>
    <ligand>
        <name>Mg(2+)</name>
        <dbReference type="ChEBI" id="CHEBI:18420"/>
    </ligand>
</feature>
<dbReference type="CDD" id="cd03109">
    <property type="entry name" value="DTBS"/>
    <property type="match status" value="1"/>
</dbReference>
<dbReference type="GO" id="GO:0000287">
    <property type="term" value="F:magnesium ion binding"/>
    <property type="evidence" value="ECO:0007669"/>
    <property type="project" value="UniProtKB-UniRule"/>
</dbReference>
<dbReference type="SUPFAM" id="SSF52540">
    <property type="entry name" value="P-loop containing nucleoside triphosphate hydrolases"/>
    <property type="match status" value="1"/>
</dbReference>
<evidence type="ECO:0000256" key="2">
    <source>
        <dbReference type="ARBA" id="ARBA00022598"/>
    </source>
</evidence>
<dbReference type="UniPathway" id="UPA00078">
    <property type="reaction ID" value="UER00161"/>
</dbReference>
<dbReference type="AlphaFoldDB" id="A0A7C3UZ79"/>
<evidence type="ECO:0000313" key="10">
    <source>
        <dbReference type="EMBL" id="HGF35156.1"/>
    </source>
</evidence>
<dbReference type="GO" id="GO:0042803">
    <property type="term" value="F:protein homodimerization activity"/>
    <property type="evidence" value="ECO:0007669"/>
    <property type="project" value="UniProtKB-ARBA"/>
</dbReference>
<keyword evidence="5 9" id="KW-0093">Biotin biosynthesis</keyword>
<keyword evidence="7 9" id="KW-0460">Magnesium</keyword>
<sequence length="255" mass="27248">MHLPNLAPVKGIFVTGTDTGVGKTWIAAGLTAVLRRWGLSACYFKPVQSGCPEENGRLVPTDARFAKELAGLAEPLEILTPISLRLPLAPGVAAAREGVVVDLDRIARAWAELSRRYELLVTEGAGGLYVPLQDPKFLVLDMVRWFRLPLIVVARAGLGTINHTALTVKAAQQAGVPVAGVVINRYPPRPSLAEETNPEVIEAITEVPILGKVPEIMALSSQEGKESFLAAMDQVCHALGQACAARAFVECTVLN</sequence>
<comment type="catalytic activity">
    <reaction evidence="8">
        <text>(7R,8S)-8-amino-7-(carboxyamino)nonanoate + ATP = (4R,5S)-dethiobiotin + ADP + phosphate + H(+)</text>
        <dbReference type="Rhea" id="RHEA:63684"/>
        <dbReference type="ChEBI" id="CHEBI:15378"/>
        <dbReference type="ChEBI" id="CHEBI:30616"/>
        <dbReference type="ChEBI" id="CHEBI:43474"/>
        <dbReference type="ChEBI" id="CHEBI:149470"/>
        <dbReference type="ChEBI" id="CHEBI:149473"/>
        <dbReference type="ChEBI" id="CHEBI:456216"/>
    </reaction>
</comment>
<dbReference type="InterPro" id="IPR027417">
    <property type="entry name" value="P-loop_NTPase"/>
</dbReference>
<gene>
    <name evidence="9 10" type="primary">bioD</name>
    <name evidence="10" type="ORF">ENW96_12390</name>
</gene>
<evidence type="ECO:0000256" key="3">
    <source>
        <dbReference type="ARBA" id="ARBA00022723"/>
    </source>
</evidence>
<dbReference type="Gene3D" id="3.40.50.300">
    <property type="entry name" value="P-loop containing nucleotide triphosphate hydrolases"/>
    <property type="match status" value="1"/>
</dbReference>
<dbReference type="GO" id="GO:0004141">
    <property type="term" value="F:dethiobiotin synthase activity"/>
    <property type="evidence" value="ECO:0007669"/>
    <property type="project" value="UniProtKB-UniRule"/>
</dbReference>
<dbReference type="GO" id="GO:0009102">
    <property type="term" value="P:biotin biosynthetic process"/>
    <property type="evidence" value="ECO:0007669"/>
    <property type="project" value="UniProtKB-UniRule"/>
</dbReference>
<proteinExistence type="inferred from homology"/>
<accession>A0A7C3UZ79</accession>
<comment type="catalytic activity">
    <reaction evidence="9">
        <text>(7R,8S)-7,8-diammoniononanoate + CO2 + ATP = (4R,5S)-dethiobiotin + ADP + phosphate + 3 H(+)</text>
        <dbReference type="Rhea" id="RHEA:15805"/>
        <dbReference type="ChEBI" id="CHEBI:15378"/>
        <dbReference type="ChEBI" id="CHEBI:16526"/>
        <dbReference type="ChEBI" id="CHEBI:30616"/>
        <dbReference type="ChEBI" id="CHEBI:43474"/>
        <dbReference type="ChEBI" id="CHEBI:149469"/>
        <dbReference type="ChEBI" id="CHEBI:149473"/>
        <dbReference type="ChEBI" id="CHEBI:456216"/>
        <dbReference type="EC" id="6.3.3.3"/>
    </reaction>
</comment>
<comment type="similarity">
    <text evidence="9">Belongs to the dethiobiotin synthetase family.</text>
</comment>
<dbReference type="FunFam" id="3.40.50.300:FF:000292">
    <property type="entry name" value="ATP-dependent dethiobiotin synthetase BioD"/>
    <property type="match status" value="1"/>
</dbReference>
<dbReference type="PIRSF" id="PIRSF006755">
    <property type="entry name" value="DTB_synth"/>
    <property type="match status" value="1"/>
</dbReference>
<comment type="caution">
    <text evidence="9">Lacks conserved residue(s) required for the propagation of feature annotation.</text>
</comment>
<dbReference type="InterPro" id="IPR004472">
    <property type="entry name" value="DTB_synth_BioD"/>
</dbReference>
<dbReference type="NCBIfam" id="TIGR00347">
    <property type="entry name" value="bioD"/>
    <property type="match status" value="1"/>
</dbReference>
<organism evidence="10">
    <name type="scientific">Desulfobacca acetoxidans</name>
    <dbReference type="NCBI Taxonomy" id="60893"/>
    <lineage>
        <taxon>Bacteria</taxon>
        <taxon>Pseudomonadati</taxon>
        <taxon>Thermodesulfobacteriota</taxon>
        <taxon>Desulfobaccia</taxon>
        <taxon>Desulfobaccales</taxon>
        <taxon>Desulfobaccaceae</taxon>
        <taxon>Desulfobacca</taxon>
    </lineage>
</organism>
<dbReference type="PANTHER" id="PTHR43210">
    <property type="entry name" value="DETHIOBIOTIN SYNTHETASE"/>
    <property type="match status" value="1"/>
</dbReference>
<evidence type="ECO:0000256" key="1">
    <source>
        <dbReference type="ARBA" id="ARBA00022490"/>
    </source>
</evidence>
<feature type="binding site" evidence="9">
    <location>
        <position position="49"/>
    </location>
    <ligand>
        <name>substrate</name>
    </ligand>
</feature>
<evidence type="ECO:0000256" key="4">
    <source>
        <dbReference type="ARBA" id="ARBA00022741"/>
    </source>
</evidence>
<dbReference type="PANTHER" id="PTHR43210:SF2">
    <property type="entry name" value="ATP-DEPENDENT DETHIOBIOTIN SYNTHETASE BIOD 2"/>
    <property type="match status" value="1"/>
</dbReference>
<comment type="subunit">
    <text evidence="9">Homodimer.</text>
</comment>
<dbReference type="Pfam" id="PF13500">
    <property type="entry name" value="AAA_26"/>
    <property type="match status" value="1"/>
</dbReference>
<feature type="binding site" evidence="9">
    <location>
        <begin position="214"/>
        <end position="216"/>
    </location>
    <ligand>
        <name>ATP</name>
        <dbReference type="ChEBI" id="CHEBI:30616"/>
    </ligand>
</feature>
<dbReference type="GO" id="GO:0005524">
    <property type="term" value="F:ATP binding"/>
    <property type="evidence" value="ECO:0007669"/>
    <property type="project" value="UniProtKB-UniRule"/>
</dbReference>
<keyword evidence="3 9" id="KW-0479">Metal-binding</keyword>
<dbReference type="EMBL" id="DTMF01000299">
    <property type="protein sequence ID" value="HGF35156.1"/>
    <property type="molecule type" value="Genomic_DNA"/>
</dbReference>
<keyword evidence="2 9" id="KW-0436">Ligase</keyword>
<feature type="binding site" evidence="9">
    <location>
        <position position="123"/>
    </location>
    <ligand>
        <name>Mg(2+)</name>
        <dbReference type="ChEBI" id="CHEBI:18420"/>
    </ligand>
</feature>
<feature type="binding site" evidence="9">
    <location>
        <begin position="123"/>
        <end position="126"/>
    </location>
    <ligand>
        <name>ATP</name>
        <dbReference type="ChEBI" id="CHEBI:30616"/>
    </ligand>
</feature>